<dbReference type="Gene3D" id="3.30.365.10">
    <property type="entry name" value="Aldehyde oxidase/xanthine dehydrogenase, molybdopterin binding domain"/>
    <property type="match status" value="1"/>
</dbReference>
<reference evidence="2" key="2">
    <citation type="submission" date="2006-06" db="EMBL/GenBank/DDBJ databases">
        <authorList>
            <person name="Buell R."/>
            <person name="Wing R.A."/>
            <person name="McCombie W.A."/>
            <person name="Ouyang S."/>
        </authorList>
    </citation>
    <scope>NUCLEOTIDE SEQUENCE</scope>
</reference>
<evidence type="ECO:0000259" key="1">
    <source>
        <dbReference type="Pfam" id="PF20256"/>
    </source>
</evidence>
<dbReference type="GO" id="GO:0005506">
    <property type="term" value="F:iron ion binding"/>
    <property type="evidence" value="ECO:0007669"/>
    <property type="project" value="InterPro"/>
</dbReference>
<dbReference type="InterPro" id="IPR016208">
    <property type="entry name" value="Ald_Oxase/xanthine_DH-like"/>
</dbReference>
<dbReference type="PANTHER" id="PTHR11908">
    <property type="entry name" value="XANTHINE DEHYDROGENASE"/>
    <property type="match status" value="1"/>
</dbReference>
<accession>Q10C89</accession>
<feature type="domain" description="Aldehyde oxidase/xanthine dehydrogenase second molybdopterin binding" evidence="1">
    <location>
        <begin position="22"/>
        <end position="67"/>
    </location>
</feature>
<name>Q10C89_ORYSJ</name>
<dbReference type="InterPro" id="IPR037165">
    <property type="entry name" value="AldOxase/xan_DH_Mopterin-bd_sf"/>
</dbReference>
<proteinExistence type="predicted"/>
<dbReference type="EMBL" id="DP000009">
    <property type="protein sequence ID" value="ABF99283.1"/>
    <property type="molecule type" value="Genomic_DNA"/>
</dbReference>
<dbReference type="GO" id="GO:0016491">
    <property type="term" value="F:oxidoreductase activity"/>
    <property type="evidence" value="ECO:0007669"/>
    <property type="project" value="InterPro"/>
</dbReference>
<dbReference type="Pfam" id="PF20256">
    <property type="entry name" value="MoCoBD_2"/>
    <property type="match status" value="1"/>
</dbReference>
<organism evidence="2">
    <name type="scientific">Oryza sativa subsp. japonica</name>
    <name type="common">Rice</name>
    <dbReference type="NCBI Taxonomy" id="39947"/>
    <lineage>
        <taxon>Eukaryota</taxon>
        <taxon>Viridiplantae</taxon>
        <taxon>Streptophyta</taxon>
        <taxon>Embryophyta</taxon>
        <taxon>Tracheophyta</taxon>
        <taxon>Spermatophyta</taxon>
        <taxon>Magnoliopsida</taxon>
        <taxon>Liliopsida</taxon>
        <taxon>Poales</taxon>
        <taxon>Poaceae</taxon>
        <taxon>BOP clade</taxon>
        <taxon>Oryzoideae</taxon>
        <taxon>Oryzeae</taxon>
        <taxon>Oryzinae</taxon>
        <taxon>Oryza</taxon>
        <taxon>Oryza sativa</taxon>
    </lineage>
</organism>
<dbReference type="AlphaFoldDB" id="Q10C89"/>
<evidence type="ECO:0000313" key="2">
    <source>
        <dbReference type="EMBL" id="ABF99283.1"/>
    </source>
</evidence>
<dbReference type="SUPFAM" id="SSF56003">
    <property type="entry name" value="Molybdenum cofactor-binding domain"/>
    <property type="match status" value="1"/>
</dbReference>
<protein>
    <submittedName>
        <fullName evidence="2">Aldehyde oxidase-2, putative, expressed</fullName>
    </submittedName>
</protein>
<dbReference type="PANTHER" id="PTHR11908:SF92">
    <property type="entry name" value="ALDEHYDE OXIDASE 1-RELATED"/>
    <property type="match status" value="1"/>
</dbReference>
<sequence length="144" mass="15987">MRGFFPILHIIAKVNVNTKYFFVGQVEGAFVQGIGFFTNEEYATNSDGLVIHDSTWTYKIPTVDTIPKQFNVELINSARVHKRVLSSKGRRSIRAARKEFAGAGGSAMTFQMDVPATMPAVKELCGLDVVESGPKDYSRSYDKC</sequence>
<gene>
    <name evidence="2" type="ordered locus">LOC_Os03g57720</name>
</gene>
<dbReference type="InterPro" id="IPR046867">
    <property type="entry name" value="AldOxase/xan_DH_MoCoBD2"/>
</dbReference>
<reference evidence="2" key="1">
    <citation type="journal article" date="2005" name="Genome Res.">
        <title>Sequence, annotation, and analysis of synteny between rice chromosome 3 and diverged grass species.</title>
        <authorList>
            <consortium name="Rice Chromosome 3 Sequencing Consortium"/>
            <person name="Buell C.R."/>
            <person name="Yuan Q."/>
            <person name="Ouyang S."/>
            <person name="Liu J."/>
            <person name="Zhu W."/>
            <person name="Wang A."/>
            <person name="Maiti R."/>
            <person name="Haas B."/>
            <person name="Wortman J."/>
            <person name="Pertea M."/>
            <person name="Jones K.M."/>
            <person name="Kim M."/>
            <person name="Overton L."/>
            <person name="Tsitrin T."/>
            <person name="Fadrosh D."/>
            <person name="Bera J."/>
            <person name="Weaver B."/>
            <person name="Jin S."/>
            <person name="Johri S."/>
            <person name="Reardon M."/>
            <person name="Webb K."/>
            <person name="Hill J."/>
            <person name="Moffat K."/>
            <person name="Tallon L."/>
            <person name="Van Aken S."/>
            <person name="Lewis M."/>
            <person name="Utterback T."/>
            <person name="Feldblyum T."/>
            <person name="Zismann V."/>
            <person name="Iobst S."/>
            <person name="Hsiao J."/>
            <person name="de Vazeille A.R."/>
            <person name="Salzberg S.L."/>
            <person name="White O."/>
            <person name="Fraser C."/>
            <person name="Yu Y."/>
            <person name="Kim H."/>
            <person name="Rambo T."/>
            <person name="Currie J."/>
            <person name="Collura K."/>
            <person name="Kernodle-Thompson S."/>
            <person name="Wei F."/>
            <person name="Kudrna K."/>
            <person name="Ammiraju J.S."/>
            <person name="Luo M."/>
            <person name="Goicoechea J.L."/>
            <person name="Wing R.A."/>
            <person name="Henry D."/>
            <person name="Oates R."/>
            <person name="Palmer M."/>
            <person name="Pries G."/>
            <person name="Saski C."/>
            <person name="Simmons J."/>
            <person name="Soderlund C."/>
            <person name="Nelson W."/>
            <person name="de la Bastide M."/>
            <person name="Spiegel L."/>
            <person name="Nascimento L."/>
            <person name="Huang E."/>
            <person name="Preston R."/>
            <person name="Zutavern T."/>
            <person name="Palmer L."/>
            <person name="O'Shaughnessy A."/>
            <person name="Dike S."/>
            <person name="McCombie W.R."/>
            <person name="Minx P."/>
            <person name="Cordum H."/>
            <person name="Wilson R."/>
            <person name="Jin W."/>
            <person name="Lee H.R."/>
            <person name="Jiang J."/>
            <person name="Jackson S."/>
        </authorList>
    </citation>
    <scope>NUCLEOTIDE SEQUENCE [LARGE SCALE GENOMIC DNA]</scope>
</reference>